<dbReference type="AlphaFoldDB" id="A0A9P4UAI3"/>
<feature type="compositionally biased region" description="Acidic residues" evidence="1">
    <location>
        <begin position="945"/>
        <end position="961"/>
    </location>
</feature>
<feature type="region of interest" description="Disordered" evidence="1">
    <location>
        <begin position="909"/>
        <end position="961"/>
    </location>
</feature>
<dbReference type="Proteomes" id="UP000799764">
    <property type="component" value="Unassembled WGS sequence"/>
</dbReference>
<proteinExistence type="predicted"/>
<sequence length="961" mass="108667">MLTLSYQDEILWQNGLIAKTALLHLPDGPPRILAAELLRVSTGESCEQWPASNDDASSRHVKLFYLAHHVFGLAGTMRGELRREAQRIPGLLTAFQNLSGAVHKALLEVQLELADDIDAALSELDEGQETSTLAVDAASFQHPCSERETRIRLGSMSLSPPHTSAEDDKGVPVDEDADLLDEAATMEISRIAAELNELDETDVKRKCFVEYAVPLRRKGAWLSKSELVPKLALKLWKVSRGMAPATPSAWKWKADVDRQPDTPKKRKPGEDLSEDRNEASTFDSSSGRKRANIGRGAETDVLQDVENACKVTDYRVIPSFDFADGDGAIVDIKQRGVKEPFPHDAPLTSFRRLAWAHRHRNHLQALMIDIKTGWPKREWHKAMGDVFLTRLQCLPPDRIVAIPRDRVEALENMRWGRWRLERHPDTLTSNPGLAPYVVYKEEFAKLIARIMGESVAGANAAVLGDDPDVWQDCKQVPLARLFRFRMGHHETSFLAVWQLFQWIEASSNTRMELHRGPTQPLGGDFAIFLGKARFIIQHKVDSQFQSSWYKPPAFFHFLFWHRHSGKKNTNDAELVVTGHDTSKRHTFSYSDDAAELEAFIRQHAKQAHRELMAQDLSYPAVDGVDDDEPALDETTRRGEHQTFRRMAHRLAISFYDFVNGHESNFSVACIYLNFDQTHISGDVLVVRHAWTEVEKAVFRVHRRAPVEISRVQGPGLLLRFACREFRNRRLHMSHIPLASRGAEMPLTRQAFILVGAPDCAMSTSASMTSNLMFLPSECIDFPDAVHKEWDETDSRDEPTLFSLSMKLSNTQKSERWPKLTKDGVHLFDFWFTPERTMQHLMDMLRSDRPDARVHLIHPEAAPNSTSPSFDLDDYLVEVRSVLRAPLDHGMVRQSDGIIKRTTGLLAAEAARRAGAKTNPKERSPRGAGQRGRRAVRNAGPAVPDKEDEEEEPADWNEDGEN</sequence>
<accession>A0A9P4UAI3</accession>
<evidence type="ECO:0000313" key="3">
    <source>
        <dbReference type="Proteomes" id="UP000799764"/>
    </source>
</evidence>
<evidence type="ECO:0000256" key="1">
    <source>
        <dbReference type="SAM" id="MobiDB-lite"/>
    </source>
</evidence>
<dbReference type="EMBL" id="MU001501">
    <property type="protein sequence ID" value="KAF2444544.1"/>
    <property type="molecule type" value="Genomic_DNA"/>
</dbReference>
<keyword evidence="3" id="KW-1185">Reference proteome</keyword>
<evidence type="ECO:0000313" key="2">
    <source>
        <dbReference type="EMBL" id="KAF2444544.1"/>
    </source>
</evidence>
<reference evidence="2" key="1">
    <citation type="journal article" date="2020" name="Stud. Mycol.">
        <title>101 Dothideomycetes genomes: a test case for predicting lifestyles and emergence of pathogens.</title>
        <authorList>
            <person name="Haridas S."/>
            <person name="Albert R."/>
            <person name="Binder M."/>
            <person name="Bloem J."/>
            <person name="Labutti K."/>
            <person name="Salamov A."/>
            <person name="Andreopoulos B."/>
            <person name="Baker S."/>
            <person name="Barry K."/>
            <person name="Bills G."/>
            <person name="Bluhm B."/>
            <person name="Cannon C."/>
            <person name="Castanera R."/>
            <person name="Culley D."/>
            <person name="Daum C."/>
            <person name="Ezra D."/>
            <person name="Gonzalez J."/>
            <person name="Henrissat B."/>
            <person name="Kuo A."/>
            <person name="Liang C."/>
            <person name="Lipzen A."/>
            <person name="Lutzoni F."/>
            <person name="Magnuson J."/>
            <person name="Mondo S."/>
            <person name="Nolan M."/>
            <person name="Ohm R."/>
            <person name="Pangilinan J."/>
            <person name="Park H.-J."/>
            <person name="Ramirez L."/>
            <person name="Alfaro M."/>
            <person name="Sun H."/>
            <person name="Tritt A."/>
            <person name="Yoshinaga Y."/>
            <person name="Zwiers L.-H."/>
            <person name="Turgeon B."/>
            <person name="Goodwin S."/>
            <person name="Spatafora J."/>
            <person name="Crous P."/>
            <person name="Grigoriev I."/>
        </authorList>
    </citation>
    <scope>NUCLEOTIDE SEQUENCE</scope>
    <source>
        <strain evidence="2">CBS 690.94</strain>
    </source>
</reference>
<feature type="region of interest" description="Disordered" evidence="1">
    <location>
        <begin position="248"/>
        <end position="295"/>
    </location>
</feature>
<organism evidence="2 3">
    <name type="scientific">Karstenula rhodostoma CBS 690.94</name>
    <dbReference type="NCBI Taxonomy" id="1392251"/>
    <lineage>
        <taxon>Eukaryota</taxon>
        <taxon>Fungi</taxon>
        <taxon>Dikarya</taxon>
        <taxon>Ascomycota</taxon>
        <taxon>Pezizomycotina</taxon>
        <taxon>Dothideomycetes</taxon>
        <taxon>Pleosporomycetidae</taxon>
        <taxon>Pleosporales</taxon>
        <taxon>Massarineae</taxon>
        <taxon>Didymosphaeriaceae</taxon>
        <taxon>Karstenula</taxon>
    </lineage>
</organism>
<comment type="caution">
    <text evidence="2">The sequence shown here is derived from an EMBL/GenBank/DDBJ whole genome shotgun (WGS) entry which is preliminary data.</text>
</comment>
<gene>
    <name evidence="2" type="ORF">P171DRAFT_444695</name>
</gene>
<feature type="compositionally biased region" description="Basic and acidic residues" evidence="1">
    <location>
        <begin position="252"/>
        <end position="278"/>
    </location>
</feature>
<name>A0A9P4UAI3_9PLEO</name>
<protein>
    <submittedName>
        <fullName evidence="2">Uncharacterized protein</fullName>
    </submittedName>
</protein>